<dbReference type="Proteomes" id="UP000075880">
    <property type="component" value="Unassembled WGS sequence"/>
</dbReference>
<keyword evidence="2" id="KW-1185">Reference proteome</keyword>
<organism evidence="1 2">
    <name type="scientific">Anopheles atroparvus</name>
    <name type="common">European mosquito</name>
    <dbReference type="NCBI Taxonomy" id="41427"/>
    <lineage>
        <taxon>Eukaryota</taxon>
        <taxon>Metazoa</taxon>
        <taxon>Ecdysozoa</taxon>
        <taxon>Arthropoda</taxon>
        <taxon>Hexapoda</taxon>
        <taxon>Insecta</taxon>
        <taxon>Pterygota</taxon>
        <taxon>Neoptera</taxon>
        <taxon>Endopterygota</taxon>
        <taxon>Diptera</taxon>
        <taxon>Nematocera</taxon>
        <taxon>Culicoidea</taxon>
        <taxon>Culicidae</taxon>
        <taxon>Anophelinae</taxon>
        <taxon>Anopheles</taxon>
    </lineage>
</organism>
<evidence type="ECO:0000313" key="1">
    <source>
        <dbReference type="EnsemblMetazoa" id="ENSAATROPP005418"/>
    </source>
</evidence>
<accession>A0AAG5D470</accession>
<protein>
    <submittedName>
        <fullName evidence="1">Uncharacterized protein</fullName>
    </submittedName>
</protein>
<sequence length="57" mass="6414">AVRRTSTSWTSGILGRIIPDTPGTNRNCYSKLLVNFRCVCSDSLCLEKSLIQIKRIE</sequence>
<dbReference type="EnsemblMetazoa" id="ENSAATROPT005936">
    <property type="protein sequence ID" value="ENSAATROPP005418"/>
    <property type="gene ID" value="ENSAATROPG004806"/>
</dbReference>
<evidence type="ECO:0000313" key="2">
    <source>
        <dbReference type="Proteomes" id="UP000075880"/>
    </source>
</evidence>
<dbReference type="AlphaFoldDB" id="A0AAG5D470"/>
<reference evidence="1" key="1">
    <citation type="submission" date="2024-04" db="UniProtKB">
        <authorList>
            <consortium name="EnsemblMetazoa"/>
        </authorList>
    </citation>
    <scope>IDENTIFICATION</scope>
    <source>
        <strain evidence="1">EBRO</strain>
    </source>
</reference>
<proteinExistence type="predicted"/>
<name>A0AAG5D470_ANOAO</name>